<gene>
    <name evidence="7" type="ORF">LTR84_000985</name>
</gene>
<keyword evidence="2" id="KW-0862">Zinc</keyword>
<keyword evidence="1" id="KW-0479">Metal-binding</keyword>
<proteinExistence type="predicted"/>
<dbReference type="PANTHER" id="PTHR36206:SF14">
    <property type="entry name" value="ZN(2)-C6 FUNGAL-TYPE DOMAIN-CONTAINING PROTEIN-RELATED"/>
    <property type="match status" value="1"/>
</dbReference>
<keyword evidence="5" id="KW-0804">Transcription</keyword>
<keyword evidence="6" id="KW-0539">Nucleus</keyword>
<dbReference type="GO" id="GO:0003677">
    <property type="term" value="F:DNA binding"/>
    <property type="evidence" value="ECO:0007669"/>
    <property type="project" value="UniProtKB-KW"/>
</dbReference>
<evidence type="ECO:0000256" key="2">
    <source>
        <dbReference type="ARBA" id="ARBA00022833"/>
    </source>
</evidence>
<organism evidence="7 8">
    <name type="scientific">Exophiala bonariae</name>
    <dbReference type="NCBI Taxonomy" id="1690606"/>
    <lineage>
        <taxon>Eukaryota</taxon>
        <taxon>Fungi</taxon>
        <taxon>Dikarya</taxon>
        <taxon>Ascomycota</taxon>
        <taxon>Pezizomycotina</taxon>
        <taxon>Eurotiomycetes</taxon>
        <taxon>Chaetothyriomycetidae</taxon>
        <taxon>Chaetothyriales</taxon>
        <taxon>Herpotrichiellaceae</taxon>
        <taxon>Exophiala</taxon>
    </lineage>
</organism>
<evidence type="ECO:0000313" key="7">
    <source>
        <dbReference type="EMBL" id="KAK5065149.1"/>
    </source>
</evidence>
<keyword evidence="4" id="KW-0238">DNA-binding</keyword>
<evidence type="ECO:0000256" key="1">
    <source>
        <dbReference type="ARBA" id="ARBA00022723"/>
    </source>
</evidence>
<dbReference type="InterPro" id="IPR052360">
    <property type="entry name" value="Transcr_Regulatory_Proteins"/>
</dbReference>
<dbReference type="GO" id="GO:0046872">
    <property type="term" value="F:metal ion binding"/>
    <property type="evidence" value="ECO:0007669"/>
    <property type="project" value="UniProtKB-KW"/>
</dbReference>
<dbReference type="GeneID" id="89969207"/>
<evidence type="ECO:0000313" key="8">
    <source>
        <dbReference type="Proteomes" id="UP001358417"/>
    </source>
</evidence>
<dbReference type="RefSeq" id="XP_064712473.1">
    <property type="nucleotide sequence ID" value="XM_064844613.1"/>
</dbReference>
<evidence type="ECO:0000256" key="6">
    <source>
        <dbReference type="ARBA" id="ARBA00023242"/>
    </source>
</evidence>
<dbReference type="Proteomes" id="UP001358417">
    <property type="component" value="Unassembled WGS sequence"/>
</dbReference>
<keyword evidence="8" id="KW-1185">Reference proteome</keyword>
<dbReference type="PANTHER" id="PTHR36206">
    <property type="entry name" value="ASPERCRYPTIN BIOSYNTHESIS CLUSTER-SPECIFIC TRANSCRIPTION REGULATOR ATNN-RELATED"/>
    <property type="match status" value="1"/>
</dbReference>
<evidence type="ECO:0000256" key="3">
    <source>
        <dbReference type="ARBA" id="ARBA00023015"/>
    </source>
</evidence>
<comment type="caution">
    <text evidence="7">The sequence shown here is derived from an EMBL/GenBank/DDBJ whole genome shotgun (WGS) entry which is preliminary data.</text>
</comment>
<accession>A0AAV9NTU9</accession>
<name>A0AAV9NTU9_9EURO</name>
<protein>
    <recommendedName>
        <fullName evidence="9">Transcription factor domain-containing protein</fullName>
    </recommendedName>
</protein>
<dbReference type="AlphaFoldDB" id="A0AAV9NTU9"/>
<reference evidence="7 8" key="1">
    <citation type="submission" date="2023-08" db="EMBL/GenBank/DDBJ databases">
        <title>Black Yeasts Isolated from many extreme environments.</title>
        <authorList>
            <person name="Coleine C."/>
            <person name="Stajich J.E."/>
            <person name="Selbmann L."/>
        </authorList>
    </citation>
    <scope>NUCLEOTIDE SEQUENCE [LARGE SCALE GENOMIC DNA]</scope>
    <source>
        <strain evidence="7 8">CCFEE 5792</strain>
    </source>
</reference>
<sequence length="559" mass="63039">MYRDCQPVSRSKSKSSSAGLLFENPGAGLVLDATPSSEDKHAIPIVGGALTHHNFTPLNNCSPLYPAVSFLQSQHCDIEIRSFDHFIHRAAPCYAGAVEDDFWTNTVPRLALYDPVVWDIAVASSYMFEYVPHDPLVASFTTTSVSLPKAKPHQQALKWYNRALSNIRQRMDCEEMDYTYALLTCILCTCIEFQQRNIGVAIHLVHSGYRLLNQSLLTDVSNIKSAQVRALNNVVTSFFSRHALVTANFVVHPLSEWSGPTKNTEGTLLKTDNPLMEKAHSASLKLYRLMYQAYEILRVIVLMWNMPDVIKSQSAGQRVTLDELKRWRISYTERVMNAEDAMMSNDLQLLTSHLLMSWDICYTWFATCIYPTEMAYDQYMDHFAEVVLHADRVLRLRGFKIGRDEPLHRHTKVGLNIVPPLFFTALKCRDPILRRRALALLERAPPAEPWNGVLTPRVAQNAIALEENRPYEKVDLTDPGALAELRARPLPPDGQRLRDIALVGQEQSNAGTTLILELGRIVVDADGTKRSAHETIRVEHPEALTIGAFNHDGRAEIPI</sequence>
<evidence type="ECO:0008006" key="9">
    <source>
        <dbReference type="Google" id="ProtNLM"/>
    </source>
</evidence>
<evidence type="ECO:0000256" key="5">
    <source>
        <dbReference type="ARBA" id="ARBA00023163"/>
    </source>
</evidence>
<keyword evidence="3" id="KW-0805">Transcription regulation</keyword>
<evidence type="ECO:0000256" key="4">
    <source>
        <dbReference type="ARBA" id="ARBA00023125"/>
    </source>
</evidence>
<dbReference type="EMBL" id="JAVRRD010000001">
    <property type="protein sequence ID" value="KAK5065149.1"/>
    <property type="molecule type" value="Genomic_DNA"/>
</dbReference>